<evidence type="ECO:0000313" key="2">
    <source>
        <dbReference type="EMBL" id="GAA0542535.1"/>
    </source>
</evidence>
<gene>
    <name evidence="2" type="ORF">GCM10009533_46970</name>
</gene>
<proteinExistence type="predicted"/>
<sequence length="308" mass="33833">MSTLDELRQRLPPWHDETSSRAVDAAVGLARSHGLRVEEPTVLADVVSVVVHLRPAPVVARIPTHLTELRQPIADWLRREIDVTTFLAGQGAPVITPSGELPPGPHEHDGFTISFWSYVEPDPDRTASTDDYAAMLVDLHSVLREYPGNLPLLAPVANEVPLGLAALDRARGVLTDSEIDQLRSAADRLRPWWEAPSGDLQPLHGDVHTETLIHGRDGLVWCDFEDACLGPREWDLSMLFWSDPEAVARHHNPDPDRMRALSELRALHLALSVVAFHTSVPHVDGWEEGVRVFLSTLGTDAGSVPASG</sequence>
<dbReference type="Proteomes" id="UP001500729">
    <property type="component" value="Unassembled WGS sequence"/>
</dbReference>
<dbReference type="InterPro" id="IPR002575">
    <property type="entry name" value="Aminoglycoside_PTrfase"/>
</dbReference>
<organism evidence="2 3">
    <name type="scientific">Saccharopolyspora erythraea</name>
    <name type="common">Streptomyces erythraeus</name>
    <dbReference type="NCBI Taxonomy" id="1836"/>
    <lineage>
        <taxon>Bacteria</taxon>
        <taxon>Bacillati</taxon>
        <taxon>Actinomycetota</taxon>
        <taxon>Actinomycetes</taxon>
        <taxon>Pseudonocardiales</taxon>
        <taxon>Pseudonocardiaceae</taxon>
        <taxon>Saccharopolyspora</taxon>
    </lineage>
</organism>
<name>A0ABN1DGD1_SACER</name>
<keyword evidence="3" id="KW-1185">Reference proteome</keyword>
<dbReference type="EMBL" id="BAAAGS010000034">
    <property type="protein sequence ID" value="GAA0542535.1"/>
    <property type="molecule type" value="Genomic_DNA"/>
</dbReference>
<protein>
    <submittedName>
        <fullName evidence="2">Aminoglycoside phosphotransferase family protein</fullName>
    </submittedName>
</protein>
<dbReference type="SUPFAM" id="SSF56112">
    <property type="entry name" value="Protein kinase-like (PK-like)"/>
    <property type="match status" value="1"/>
</dbReference>
<dbReference type="InterPro" id="IPR011009">
    <property type="entry name" value="Kinase-like_dom_sf"/>
</dbReference>
<comment type="caution">
    <text evidence="2">The sequence shown here is derived from an EMBL/GenBank/DDBJ whole genome shotgun (WGS) entry which is preliminary data.</text>
</comment>
<accession>A0ABN1DGD1</accession>
<feature type="domain" description="Aminoglycoside phosphotransferase" evidence="1">
    <location>
        <begin position="77"/>
        <end position="244"/>
    </location>
</feature>
<evidence type="ECO:0000259" key="1">
    <source>
        <dbReference type="Pfam" id="PF01636"/>
    </source>
</evidence>
<reference evidence="2 3" key="1">
    <citation type="journal article" date="2019" name="Int. J. Syst. Evol. Microbiol.">
        <title>The Global Catalogue of Microorganisms (GCM) 10K type strain sequencing project: providing services to taxonomists for standard genome sequencing and annotation.</title>
        <authorList>
            <consortium name="The Broad Institute Genomics Platform"/>
            <consortium name="The Broad Institute Genome Sequencing Center for Infectious Disease"/>
            <person name="Wu L."/>
            <person name="Ma J."/>
        </authorList>
    </citation>
    <scope>NUCLEOTIDE SEQUENCE [LARGE SCALE GENOMIC DNA]</scope>
    <source>
        <strain evidence="2 3">JCM 10303</strain>
    </source>
</reference>
<dbReference type="Pfam" id="PF01636">
    <property type="entry name" value="APH"/>
    <property type="match status" value="1"/>
</dbReference>
<dbReference type="Gene3D" id="3.90.1200.10">
    <property type="match status" value="1"/>
</dbReference>
<dbReference type="RefSeq" id="WP_009949200.1">
    <property type="nucleotide sequence ID" value="NZ_BAAAGS010000034.1"/>
</dbReference>
<evidence type="ECO:0000313" key="3">
    <source>
        <dbReference type="Proteomes" id="UP001500729"/>
    </source>
</evidence>